<dbReference type="GO" id="GO:0003905">
    <property type="term" value="F:alkylbase DNA N-glycosylase activity"/>
    <property type="evidence" value="ECO:0007669"/>
    <property type="project" value="InterPro"/>
</dbReference>
<name>A0A1G4YDA3_9ACTN</name>
<comment type="similarity">
    <text evidence="1 5">Belongs to the DNA glycosylase MPG family.</text>
</comment>
<keyword evidence="4 5" id="KW-0234">DNA repair</keyword>
<reference evidence="7" key="1">
    <citation type="submission" date="2016-10" db="EMBL/GenBank/DDBJ databases">
        <authorList>
            <person name="Varghese N."/>
            <person name="Submissions S."/>
        </authorList>
    </citation>
    <scope>NUCLEOTIDE SEQUENCE [LARGE SCALE GENOMIC DNA]</scope>
    <source>
        <strain evidence="7">DSM 45722</strain>
    </source>
</reference>
<keyword evidence="7" id="KW-1185">Reference proteome</keyword>
<dbReference type="Pfam" id="PF02245">
    <property type="entry name" value="Pur_DNA_glyco"/>
    <property type="match status" value="1"/>
</dbReference>
<dbReference type="Proteomes" id="UP000198981">
    <property type="component" value="Unassembled WGS sequence"/>
</dbReference>
<dbReference type="PANTHER" id="PTHR10429">
    <property type="entry name" value="DNA-3-METHYLADENINE GLYCOSYLASE"/>
    <property type="match status" value="1"/>
</dbReference>
<evidence type="ECO:0000256" key="2">
    <source>
        <dbReference type="ARBA" id="ARBA00022763"/>
    </source>
</evidence>
<evidence type="ECO:0000313" key="7">
    <source>
        <dbReference type="Proteomes" id="UP000198981"/>
    </source>
</evidence>
<dbReference type="EMBL" id="FMUH01000003">
    <property type="protein sequence ID" value="SCX51299.1"/>
    <property type="molecule type" value="Genomic_DNA"/>
</dbReference>
<accession>A0A1G4YDA3</accession>
<evidence type="ECO:0000256" key="4">
    <source>
        <dbReference type="ARBA" id="ARBA00023204"/>
    </source>
</evidence>
<dbReference type="STRING" id="1960309.SAMN03159343_2597"/>
<keyword evidence="3 5" id="KW-0378">Hydrolase</keyword>
<evidence type="ECO:0000256" key="3">
    <source>
        <dbReference type="ARBA" id="ARBA00022801"/>
    </source>
</evidence>
<evidence type="ECO:0000313" key="6">
    <source>
        <dbReference type="EMBL" id="SCX51299.1"/>
    </source>
</evidence>
<dbReference type="GO" id="GO:0003677">
    <property type="term" value="F:DNA binding"/>
    <property type="evidence" value="ECO:0007669"/>
    <property type="project" value="InterPro"/>
</dbReference>
<keyword evidence="2 5" id="KW-0227">DNA damage</keyword>
<dbReference type="InterPro" id="IPR003180">
    <property type="entry name" value="MPG"/>
</dbReference>
<evidence type="ECO:0000256" key="5">
    <source>
        <dbReference type="HAMAP-Rule" id="MF_00527"/>
    </source>
</evidence>
<dbReference type="NCBIfam" id="NF002003">
    <property type="entry name" value="PRK00802.1-3"/>
    <property type="match status" value="1"/>
</dbReference>
<proteinExistence type="inferred from homology"/>
<organism evidence="6 7">
    <name type="scientific">Klenkia marina</name>
    <dbReference type="NCBI Taxonomy" id="1960309"/>
    <lineage>
        <taxon>Bacteria</taxon>
        <taxon>Bacillati</taxon>
        <taxon>Actinomycetota</taxon>
        <taxon>Actinomycetes</taxon>
        <taxon>Geodermatophilales</taxon>
        <taxon>Geodermatophilaceae</taxon>
        <taxon>Klenkia</taxon>
    </lineage>
</organism>
<dbReference type="RefSeq" id="WP_207798457.1">
    <property type="nucleotide sequence ID" value="NZ_FMUH01000003.1"/>
</dbReference>
<dbReference type="PANTHER" id="PTHR10429:SF0">
    <property type="entry name" value="DNA-3-METHYLADENINE GLYCOSYLASE"/>
    <property type="match status" value="1"/>
</dbReference>
<dbReference type="InterPro" id="IPR011034">
    <property type="entry name" value="Formyl_transferase-like_C_sf"/>
</dbReference>
<gene>
    <name evidence="6" type="ORF">SAMN03159343_2597</name>
</gene>
<dbReference type="InterPro" id="IPR036995">
    <property type="entry name" value="MPG_sf"/>
</dbReference>
<dbReference type="AlphaFoldDB" id="A0A1G4YDA3"/>
<dbReference type="Gene3D" id="3.10.300.10">
    <property type="entry name" value="Methylpurine-DNA glycosylase (MPG)"/>
    <property type="match status" value="1"/>
</dbReference>
<evidence type="ECO:0000256" key="1">
    <source>
        <dbReference type="ARBA" id="ARBA00009232"/>
    </source>
</evidence>
<dbReference type="EC" id="3.2.2.-" evidence="5"/>
<dbReference type="GO" id="GO:0006284">
    <property type="term" value="P:base-excision repair"/>
    <property type="evidence" value="ECO:0007669"/>
    <property type="project" value="InterPro"/>
</dbReference>
<dbReference type="CDD" id="cd00540">
    <property type="entry name" value="AAG"/>
    <property type="match status" value="1"/>
</dbReference>
<dbReference type="NCBIfam" id="TIGR00567">
    <property type="entry name" value="3mg"/>
    <property type="match status" value="1"/>
</dbReference>
<protein>
    <recommendedName>
        <fullName evidence="5">Putative 3-methyladenine DNA glycosylase</fullName>
        <ecNumber evidence="5">3.2.2.-</ecNumber>
    </recommendedName>
</protein>
<dbReference type="SUPFAM" id="SSF50486">
    <property type="entry name" value="FMT C-terminal domain-like"/>
    <property type="match status" value="1"/>
</dbReference>
<dbReference type="HAMAP" id="MF_00527">
    <property type="entry name" value="3MGH"/>
    <property type="match status" value="1"/>
</dbReference>
<sequence length="212" mass="22402">MTDVPRPGQLVTHDELLGRPEVVAPALLGCWVVTERPEGTTAVRLTEVEAYSGAGDDPAAHSHRGPTPRSAVMFGPPGHLYVYFSYGMHWCANVVVGAEGEGSAVLLRAGEVVLGEELARGRRPASAVHRDLARGPARLTAALGIGPDDRDLLLLDPRSPVRLHRGTAPVAVTAGPRVGITHAAELPWRFTETGAPTVSAFRAGVRRRPPAG</sequence>